<keyword evidence="16" id="KW-0732">Signal</keyword>
<evidence type="ECO:0000259" key="18">
    <source>
        <dbReference type="PROSITE" id="PS50022"/>
    </source>
</evidence>
<dbReference type="CDD" id="cd00041">
    <property type="entry name" value="CUB"/>
    <property type="match status" value="1"/>
</dbReference>
<dbReference type="FunFam" id="2.60.60.20:FF:000022">
    <property type="entry name" value="Uncharacterized protein"/>
    <property type="match status" value="1"/>
</dbReference>
<feature type="transmembrane region" description="Helical" evidence="15">
    <location>
        <begin position="2332"/>
        <end position="2355"/>
    </location>
</feature>
<dbReference type="PROSITE" id="PS50853">
    <property type="entry name" value="FN3"/>
    <property type="match status" value="1"/>
</dbReference>
<dbReference type="InterPro" id="IPR038178">
    <property type="entry name" value="Kringle_sf"/>
</dbReference>
<feature type="region of interest" description="Disordered" evidence="14">
    <location>
        <begin position="1627"/>
        <end position="1656"/>
    </location>
</feature>
<dbReference type="SMART" id="SM00473">
    <property type="entry name" value="PAN_AP"/>
    <property type="match status" value="1"/>
</dbReference>
<dbReference type="InterPro" id="IPR016186">
    <property type="entry name" value="C-type_lectin-like/link_sf"/>
</dbReference>
<dbReference type="InterPro" id="IPR051223">
    <property type="entry name" value="Polycystin"/>
</dbReference>
<dbReference type="Pfam" id="PF00024">
    <property type="entry name" value="PAN_1"/>
    <property type="match status" value="1"/>
</dbReference>
<feature type="domain" description="C-type lectin" evidence="19">
    <location>
        <begin position="279"/>
        <end position="393"/>
    </location>
</feature>
<dbReference type="Gene3D" id="2.60.120.200">
    <property type="match status" value="1"/>
</dbReference>
<dbReference type="Gene3D" id="3.50.4.10">
    <property type="entry name" value="Hepatocyte Growth Factor"/>
    <property type="match status" value="1"/>
</dbReference>
<keyword evidence="11" id="KW-0325">Glycoprotein</keyword>
<dbReference type="SMART" id="SM00042">
    <property type="entry name" value="CUB"/>
    <property type="match status" value="1"/>
</dbReference>
<feature type="domain" description="PLAT" evidence="21">
    <location>
        <begin position="2071"/>
        <end position="2188"/>
    </location>
</feature>
<dbReference type="InterPro" id="IPR057244">
    <property type="entry name" value="GAIN_B"/>
</dbReference>
<evidence type="ECO:0000256" key="2">
    <source>
        <dbReference type="ARBA" id="ARBA00007200"/>
    </source>
</evidence>
<feature type="domain" description="C-type lectin" evidence="19">
    <location>
        <begin position="879"/>
        <end position="997"/>
    </location>
</feature>
<dbReference type="InterPro" id="IPR008979">
    <property type="entry name" value="Galactose-bd-like_sf"/>
</dbReference>
<dbReference type="Pfam" id="PF00051">
    <property type="entry name" value="Kringle"/>
    <property type="match status" value="1"/>
</dbReference>
<dbReference type="SUPFAM" id="SSF49723">
    <property type="entry name" value="Lipase/lipooxygenase domain (PLAT/LH2 domain)"/>
    <property type="match status" value="1"/>
</dbReference>
<dbReference type="Pfam" id="PF22633">
    <property type="entry name" value="F5_F8_type_C_2"/>
    <property type="match status" value="1"/>
</dbReference>
<dbReference type="InterPro" id="IPR036392">
    <property type="entry name" value="PLAT/LH2_dom_sf"/>
</dbReference>
<dbReference type="SMART" id="SM00303">
    <property type="entry name" value="GPS"/>
    <property type="match status" value="1"/>
</dbReference>
<feature type="transmembrane region" description="Helical" evidence="15">
    <location>
        <begin position="2375"/>
        <end position="2394"/>
    </location>
</feature>
<dbReference type="SMART" id="SM00607">
    <property type="entry name" value="FTP"/>
    <property type="match status" value="1"/>
</dbReference>
<dbReference type="SUPFAM" id="SSF49854">
    <property type="entry name" value="Spermadhesin, CUB domain"/>
    <property type="match status" value="1"/>
</dbReference>
<dbReference type="GO" id="GO:0016020">
    <property type="term" value="C:membrane"/>
    <property type="evidence" value="ECO:0007669"/>
    <property type="project" value="UniProtKB-SubCell"/>
</dbReference>
<dbReference type="InterPro" id="IPR003609">
    <property type="entry name" value="Pan_app"/>
</dbReference>
<dbReference type="Gene3D" id="2.60.60.20">
    <property type="entry name" value="PLAT/LH2 domain"/>
    <property type="match status" value="1"/>
</dbReference>
<feature type="chain" id="PRO_5035457893" evidence="16">
    <location>
        <begin position="25"/>
        <end position="2466"/>
    </location>
</feature>
<evidence type="ECO:0000256" key="11">
    <source>
        <dbReference type="ARBA" id="ARBA00023180"/>
    </source>
</evidence>
<dbReference type="PANTHER" id="PTHR10877:SF194">
    <property type="entry name" value="LOCATION OF VULVA DEFECTIVE 1"/>
    <property type="match status" value="1"/>
</dbReference>
<evidence type="ECO:0000259" key="24">
    <source>
        <dbReference type="PROSITE" id="PS50963"/>
    </source>
</evidence>
<feature type="signal peptide" evidence="16">
    <location>
        <begin position="1"/>
        <end position="24"/>
    </location>
</feature>
<dbReference type="SMART" id="SM00308">
    <property type="entry name" value="LH2"/>
    <property type="match status" value="1"/>
</dbReference>
<dbReference type="Pfam" id="PF13385">
    <property type="entry name" value="Laminin_G_3"/>
    <property type="match status" value="1"/>
</dbReference>
<dbReference type="PROSITE" id="PS50041">
    <property type="entry name" value="C_TYPE_LECTIN_2"/>
    <property type="match status" value="2"/>
</dbReference>
<dbReference type="InterPro" id="IPR000538">
    <property type="entry name" value="Link_dom"/>
</dbReference>
<evidence type="ECO:0000256" key="12">
    <source>
        <dbReference type="PROSITE-ProRule" id="PRU00121"/>
    </source>
</evidence>
<evidence type="ECO:0000256" key="3">
    <source>
        <dbReference type="ARBA" id="ARBA00022572"/>
    </source>
</evidence>
<feature type="disulfide bond" evidence="12">
    <location>
        <begin position="1259"/>
        <end position="1298"/>
    </location>
</feature>
<dbReference type="Gene3D" id="2.60.40.10">
    <property type="entry name" value="Immunoglobulins"/>
    <property type="match status" value="1"/>
</dbReference>
<dbReference type="PROSITE" id="PS50095">
    <property type="entry name" value="PLAT"/>
    <property type="match status" value="1"/>
</dbReference>
<feature type="domain" description="F5/8 type C" evidence="18">
    <location>
        <begin position="418"/>
        <end position="519"/>
    </location>
</feature>
<comment type="caution">
    <text evidence="13">Lacks conserved residue(s) required for the propagation of feature annotation.</text>
</comment>
<dbReference type="PANTHER" id="PTHR10877">
    <property type="entry name" value="POLYCYSTIN FAMILY MEMBER"/>
    <property type="match status" value="1"/>
</dbReference>
<dbReference type="InterPro" id="IPR013320">
    <property type="entry name" value="ConA-like_dom_sf"/>
</dbReference>
<dbReference type="InterPro" id="IPR006585">
    <property type="entry name" value="FTP1"/>
</dbReference>
<dbReference type="Gene3D" id="2.60.120.290">
    <property type="entry name" value="Spermadhesin, CUB domain"/>
    <property type="match status" value="1"/>
</dbReference>
<organism evidence="25 26">
    <name type="scientific">Branchiostoma lanceolatum</name>
    <name type="common">Common lancelet</name>
    <name type="synonym">Amphioxus lanceolatum</name>
    <dbReference type="NCBI Taxonomy" id="7740"/>
    <lineage>
        <taxon>Eukaryota</taxon>
        <taxon>Metazoa</taxon>
        <taxon>Chordata</taxon>
        <taxon>Cephalochordata</taxon>
        <taxon>Leptocardii</taxon>
        <taxon>Amphioxiformes</taxon>
        <taxon>Branchiostomatidae</taxon>
        <taxon>Branchiostoma</taxon>
    </lineage>
</organism>
<reference evidence="25" key="1">
    <citation type="submission" date="2022-01" db="EMBL/GenBank/DDBJ databases">
        <authorList>
            <person name="Braso-Vives M."/>
        </authorList>
    </citation>
    <scope>NUCLEOTIDE SEQUENCE</scope>
</reference>
<feature type="domain" description="CUB" evidence="17">
    <location>
        <begin position="155"/>
        <end position="262"/>
    </location>
</feature>
<comment type="subcellular location">
    <subcellularLocation>
        <location evidence="1">Membrane</location>
    </subcellularLocation>
</comment>
<dbReference type="SUPFAM" id="SSF57414">
    <property type="entry name" value="Hairpin loop containing domain-like"/>
    <property type="match status" value="1"/>
</dbReference>
<dbReference type="Proteomes" id="UP000838412">
    <property type="component" value="Chromosome 2"/>
</dbReference>
<comment type="similarity">
    <text evidence="2">Belongs to the polycystin family.</text>
</comment>
<proteinExistence type="inferred from homology"/>
<dbReference type="Pfam" id="PF00041">
    <property type="entry name" value="fn3"/>
    <property type="match status" value="1"/>
</dbReference>
<dbReference type="CDD" id="cd00063">
    <property type="entry name" value="FN3"/>
    <property type="match status" value="1"/>
</dbReference>
<feature type="domain" description="Fibronectin type-III" evidence="23">
    <location>
        <begin position="1528"/>
        <end position="1618"/>
    </location>
</feature>
<evidence type="ECO:0000259" key="19">
    <source>
        <dbReference type="PROSITE" id="PS50041"/>
    </source>
</evidence>
<dbReference type="GO" id="GO:0007155">
    <property type="term" value="P:cell adhesion"/>
    <property type="evidence" value="ECO:0007669"/>
    <property type="project" value="InterPro"/>
</dbReference>
<evidence type="ECO:0000313" key="25">
    <source>
        <dbReference type="EMBL" id="CAH1253107.1"/>
    </source>
</evidence>
<evidence type="ECO:0000256" key="8">
    <source>
        <dbReference type="ARBA" id="ARBA00022989"/>
    </source>
</evidence>
<keyword evidence="5" id="KW-0479">Metal-binding</keyword>
<keyword evidence="8 15" id="KW-1133">Transmembrane helix</keyword>
<dbReference type="InterPro" id="IPR036116">
    <property type="entry name" value="FN3_sf"/>
</dbReference>
<evidence type="ECO:0000259" key="21">
    <source>
        <dbReference type="PROSITE" id="PS50095"/>
    </source>
</evidence>
<dbReference type="Pfam" id="PF00431">
    <property type="entry name" value="CUB"/>
    <property type="match status" value="1"/>
</dbReference>
<feature type="transmembrane region" description="Helical" evidence="15">
    <location>
        <begin position="2234"/>
        <end position="2252"/>
    </location>
</feature>
<dbReference type="InterPro" id="IPR000001">
    <property type="entry name" value="Kringle"/>
</dbReference>
<sequence>MCRLLLAALLSTGFLLWSLASVSGLLTEDAFLGGYSRVESYTCEVHDVIDTVNNTTPGACAMACTSHGSCEAFVYIRALGSSVQWPWLTHSDECGPAYPNAAGNASQCNPASAHPCCSGSKRCGGNNTHCNCPTCIDYRTINGSFRTMANPGDVCGSTLTVLTRDRKFYSNNPYENFENCSLVLKAPDGYVLTMTFSDVYIINGDYLKIYDGPSKDAPLLQRLEGTTQGTTLSTSSNVAYLNFISDTELLKNKGFVLSYDKSPITRSGKEFCPYGWWEFGESCYYFSQGLTTYETAQSSCRNMAAHLADVSSTDEHTFISRHATVKPGEAFWIGLKYQQGTYYWWDQKPLMLHTSLWASSAEHGNDTCAVMDRQFNFKWTTRHCSSAFHFICELEGVTCNKLLPLPSNPGIFADSRPWIEMDFNDIVTVAAIDSTGDGNSGSYTRAYSLEYSEDGYEYFTYSEEADADSCPRTKIIHANDDAATTVRNFLRPALNARYLRIVPVAWHVRPAINPSALGCEAAIMTGPGDELDGLIYIKGSGHHAFSFSDAERHCASLRGELATPDQLRAAFDSGYERAEMVWLRDGSVRYPVQLPGPEKSSNRQLVNMGYPDKLTTTFDGFCYQKRSERSRLYKSLGCWQDVWYRTIPTLEGTDPRLDGYYLYRVNAIEKCYQVALSRGFTVFALQHGGWCAGSADAKNTYNDYGPSTACAADGEGGPGVNAVYEMQITGVNVALGKTAFQTSILNGGYASLPVDGNTNTHYSAWSCSHTASQAYPSWWVDLGQSYMVVSVVIFNRRDCCPERLNPFNIHIGDSDQVSTNPQCGGDHQIGLSEDSISVSCQGMKGRYVAVRLPGPYRVLTLCEVQVFSAGCEKQDYTYHDGYCYKAVSTNLDFQAAEEHCAAEDAWLAFPRDADTNQFLLDYINASFAHNNVWLGLDSRRQELKWMTNDGLTFTDSVFTAWDAEEPDSEQGKCARISHIDRLWDVRDCSNQYRFVCQRVNDVAPWWLVDLERQWGIDRVTVVNSLVFKPERINPFNIHIGDSRDILVNPKCGENHVFVNPDTQTELTISCNGMRGRYVAIRLQEYQVLRLAEIEMTARSGVSATAADQAYFDYFTLVPVVTDFVQITVLTVYSQNNNGFLEVQFITAFPEDSELNYALGRFREKKNTSSPVGHRTLSLTASLVQCATACLEGILSPCYSFNYFHGDHTCQLTDHLTNGADAVPSVDSDFYHLSVQKLCQVGDGVSYRVTVSVTETGKTCQRWDSQTPHGHDTTPTNYPSSGLDENYCRNTGNRTGVWCYTTDPSTRWELCDVPVCRVSARAPVGLWPLNARYRASDVTGNGNGGTATGTQLAPGPYGHANGAFQFSGTANSYIDIPNNGKLDVRYSYTILAHIFPTGYGGPIFDYVGNNNWAVHFWQNSGVFLRSMRRDGYSVPHAVANVLQQNAWNYVGGRYDNTTGMASVWNNGELVHETYIGVAEVASQYPIRVGVRHANPPYYAGRIACLQLYNYAMTEAQIAAARDECEVVDHAHYLHTEEVQDDSVTLAWDAPTAPLLGYRLVVYPSYDPRLVINVSLHGDSVTVAVDDLVPETIYIAKLFTFGHEGEGASTDIIFLTDSDSIDWMINEDSESAPSELSDSDSFIDEDSSESSYGSTDQGLGADDFSSAHFEMGDVQLKNMDDEQSSGAVLFEETDHAEDEADNTKLCEESVKAFQAASSSVRGIDGIKVLSQIGALVVADCPNLPHEAKKRSIIEKTRGIIDGLVSTMKNGLVLGGPPAVVSAGGVTVMVQRTRANKLEERLIEMEGVSLLFPSGKALIPARPPSLVDAKIVVYRNNPFTWGGGERAVQSVVCDLSLLPLRAPWHTFDDMKEDILLKFHTDPSKIETQLYEFSPLGTSGMTYHQINITDEDMVIVRVQAANKSSVSTLADVLEEPTKDGVLLVDDQSNKNITRYYVYSFGVQRIRCSFWDEEREIWSSHGCQVHPTTSITETVCACNHMTPFGSDFATAPNSIDFNTVFSKFADLDKNSAVFSAVLVVLGLFLIAVVFARRKDIADLKKWCYRFLPDNRAADQYYYHITVHTGHVVRAGTESNVAFNVIGDEVETGVRIFGQDSQIFKKGSVNTFSMAVRGRLGEIRRLQIWHDNKGGRSRSWYLEKVILQDLQTRDRCVFICNDWLSVDRGDGQVYRNLTPAKEEDLSSFSFLFSSSVRTDLKNEHLWYSIISRPTKSYFTRVQRLSCGLCVLYTTMVSNAMWYKTDDNLQTTTIVNLGPISFTLHDLYVSVMTSVTVVPVNLLLIQLFKRCKPKTEENKVSDTNGQKDQSSTSASRQLMLPHWCVYVGWLLLCLACFVAAFFTILYSLEWGSVKANNWLKTFLLSFFQSTFVFEPVKIIVLAIILSKLFKKMTLTTVLGEDTAFHAAPTDVHYAKSHFDRFELEGFYCRKPLEMGTRNPPSRTFPEDSVQCRAPKVA</sequence>
<dbReference type="Pfam" id="PF01825">
    <property type="entry name" value="GPS"/>
    <property type="match status" value="1"/>
</dbReference>
<dbReference type="Pfam" id="PF00754">
    <property type="entry name" value="F5_F8_type_C"/>
    <property type="match status" value="1"/>
</dbReference>
<name>A0A8J9ZEH2_BRALA</name>
<dbReference type="SMART" id="SM00130">
    <property type="entry name" value="KR"/>
    <property type="match status" value="1"/>
</dbReference>
<keyword evidence="26" id="KW-1185">Reference proteome</keyword>
<dbReference type="EMBL" id="OV696687">
    <property type="protein sequence ID" value="CAH1253107.1"/>
    <property type="molecule type" value="Genomic_DNA"/>
</dbReference>
<dbReference type="InterPro" id="IPR013806">
    <property type="entry name" value="Kringle-like"/>
</dbReference>
<keyword evidence="3 12" id="KW-0420">Kringle</keyword>
<keyword evidence="6" id="KW-0106">Calcium</keyword>
<dbReference type="GO" id="GO:0050982">
    <property type="term" value="P:detection of mechanical stimulus"/>
    <property type="evidence" value="ECO:0007669"/>
    <property type="project" value="TreeGrafter"/>
</dbReference>
<dbReference type="GO" id="GO:0005262">
    <property type="term" value="F:calcium channel activity"/>
    <property type="evidence" value="ECO:0007669"/>
    <property type="project" value="TreeGrafter"/>
</dbReference>
<evidence type="ECO:0000256" key="13">
    <source>
        <dbReference type="PROSITE-ProRule" id="PRU00152"/>
    </source>
</evidence>
<dbReference type="PRINTS" id="PR00018">
    <property type="entry name" value="KRINGLE"/>
</dbReference>
<dbReference type="CDD" id="cd01099">
    <property type="entry name" value="PAN_AP_HGF"/>
    <property type="match status" value="1"/>
</dbReference>
<accession>A0A8J9ZEH2</accession>
<dbReference type="InterPro" id="IPR016187">
    <property type="entry name" value="CTDL_fold"/>
</dbReference>
<dbReference type="GO" id="GO:0046872">
    <property type="term" value="F:metal ion binding"/>
    <property type="evidence" value="ECO:0007669"/>
    <property type="project" value="UniProtKB-KW"/>
</dbReference>
<gene>
    <name evidence="25" type="primary">PKD1L3</name>
    <name evidence="25" type="ORF">BLAG_LOCUS12997</name>
</gene>
<feature type="transmembrane region" description="Helical" evidence="15">
    <location>
        <begin position="2027"/>
        <end position="2046"/>
    </location>
</feature>
<dbReference type="Pfam" id="PF00193">
    <property type="entry name" value="Xlink"/>
    <property type="match status" value="1"/>
</dbReference>
<dbReference type="InterPro" id="IPR003961">
    <property type="entry name" value="FN3_dom"/>
</dbReference>
<dbReference type="PROSITE" id="PS50070">
    <property type="entry name" value="KRINGLE_2"/>
    <property type="match status" value="1"/>
</dbReference>
<evidence type="ECO:0000259" key="23">
    <source>
        <dbReference type="PROSITE" id="PS50853"/>
    </source>
</evidence>
<dbReference type="InterPro" id="IPR035914">
    <property type="entry name" value="Sperma_CUB_dom_sf"/>
</dbReference>
<dbReference type="InterPro" id="IPR018056">
    <property type="entry name" value="Kringle_CS"/>
</dbReference>
<dbReference type="PROSITE" id="PS01180">
    <property type="entry name" value="CUB"/>
    <property type="match status" value="1"/>
</dbReference>
<dbReference type="Pfam" id="PF00059">
    <property type="entry name" value="Lectin_C"/>
    <property type="match status" value="2"/>
</dbReference>
<evidence type="ECO:0000259" key="22">
    <source>
        <dbReference type="PROSITE" id="PS50221"/>
    </source>
</evidence>
<dbReference type="SUPFAM" id="SSF56436">
    <property type="entry name" value="C-type lectin-like"/>
    <property type="match status" value="3"/>
</dbReference>
<dbReference type="Gene3D" id="2.40.20.10">
    <property type="entry name" value="Plasminogen Kringle 4"/>
    <property type="match status" value="1"/>
</dbReference>
<dbReference type="GO" id="GO:0005540">
    <property type="term" value="F:hyaluronic acid binding"/>
    <property type="evidence" value="ECO:0007669"/>
    <property type="project" value="InterPro"/>
</dbReference>
<dbReference type="SUPFAM" id="SSF57440">
    <property type="entry name" value="Kringle-like"/>
    <property type="match status" value="1"/>
</dbReference>
<feature type="compositionally biased region" description="Acidic residues" evidence="14">
    <location>
        <begin position="1635"/>
        <end position="1646"/>
    </location>
</feature>
<feature type="domain" description="GAIN-B" evidence="22">
    <location>
        <begin position="1873"/>
        <end position="2010"/>
    </location>
</feature>
<protein>
    <submittedName>
        <fullName evidence="25">PKD1L3 protein</fullName>
    </submittedName>
</protein>
<feature type="disulfide bond" evidence="12">
    <location>
        <begin position="1238"/>
        <end position="1315"/>
    </location>
</feature>
<evidence type="ECO:0000256" key="14">
    <source>
        <dbReference type="SAM" id="MobiDB-lite"/>
    </source>
</evidence>
<dbReference type="SMART" id="SM00034">
    <property type="entry name" value="CLECT"/>
    <property type="match status" value="2"/>
</dbReference>
<feature type="disulfide bond" evidence="12">
    <location>
        <begin position="1287"/>
        <end position="1310"/>
    </location>
</feature>
<dbReference type="Pfam" id="PF01477">
    <property type="entry name" value="PLAT"/>
    <property type="match status" value="1"/>
</dbReference>
<keyword evidence="9 15" id="KW-0472">Membrane</keyword>
<evidence type="ECO:0000259" key="20">
    <source>
        <dbReference type="PROSITE" id="PS50070"/>
    </source>
</evidence>
<dbReference type="SUPFAM" id="SSF49785">
    <property type="entry name" value="Galactose-binding domain-like"/>
    <property type="match status" value="3"/>
</dbReference>
<feature type="transmembrane region" description="Helical" evidence="15">
    <location>
        <begin position="2276"/>
        <end position="2297"/>
    </location>
</feature>
<dbReference type="PROSITE" id="PS00021">
    <property type="entry name" value="KRINGLE_1"/>
    <property type="match status" value="1"/>
</dbReference>
<evidence type="ECO:0000256" key="5">
    <source>
        <dbReference type="ARBA" id="ARBA00022723"/>
    </source>
</evidence>
<dbReference type="SMART" id="SM00445">
    <property type="entry name" value="LINK"/>
    <property type="match status" value="1"/>
</dbReference>
<dbReference type="InterPro" id="IPR001304">
    <property type="entry name" value="C-type_lectin-like"/>
</dbReference>
<dbReference type="OrthoDB" id="6133475at2759"/>
<evidence type="ECO:0000313" key="26">
    <source>
        <dbReference type="Proteomes" id="UP000838412"/>
    </source>
</evidence>
<keyword evidence="10 12" id="KW-1015">Disulfide bond</keyword>
<dbReference type="Gene3D" id="3.10.100.10">
    <property type="entry name" value="Mannose-Binding Protein A, subunit A"/>
    <property type="match status" value="3"/>
</dbReference>
<dbReference type="SUPFAM" id="SSF49265">
    <property type="entry name" value="Fibronectin type III"/>
    <property type="match status" value="1"/>
</dbReference>
<evidence type="ECO:0000256" key="9">
    <source>
        <dbReference type="ARBA" id="ARBA00023136"/>
    </source>
</evidence>
<dbReference type="InterPro" id="IPR000859">
    <property type="entry name" value="CUB_dom"/>
</dbReference>
<evidence type="ECO:0000256" key="6">
    <source>
        <dbReference type="ARBA" id="ARBA00022837"/>
    </source>
</evidence>
<dbReference type="InterPro" id="IPR046338">
    <property type="entry name" value="GAIN_dom_sf"/>
</dbReference>
<evidence type="ECO:0000256" key="7">
    <source>
        <dbReference type="ARBA" id="ARBA00022974"/>
    </source>
</evidence>
<dbReference type="FunFam" id="2.60.120.260:FF:000105">
    <property type="entry name" value="Sushi, von Willebrand factor type A, EGF and pentraxin domain-containing protein 1"/>
    <property type="match status" value="1"/>
</dbReference>
<dbReference type="PROSITE" id="PS50963">
    <property type="entry name" value="LINK_2"/>
    <property type="match status" value="1"/>
</dbReference>
<dbReference type="PROSITE" id="PS50221">
    <property type="entry name" value="GAIN_B"/>
    <property type="match status" value="1"/>
</dbReference>
<dbReference type="SUPFAM" id="SSF49899">
    <property type="entry name" value="Concanavalin A-like lectins/glucanases"/>
    <property type="match status" value="1"/>
</dbReference>
<evidence type="ECO:0000259" key="17">
    <source>
        <dbReference type="PROSITE" id="PS01180"/>
    </source>
</evidence>
<dbReference type="InterPro" id="IPR001024">
    <property type="entry name" value="PLAT/LH2_dom"/>
</dbReference>
<evidence type="ECO:0000256" key="10">
    <source>
        <dbReference type="ARBA" id="ARBA00023157"/>
    </source>
</evidence>
<evidence type="ECO:0000256" key="1">
    <source>
        <dbReference type="ARBA" id="ARBA00004370"/>
    </source>
</evidence>
<keyword evidence="4 15" id="KW-0812">Transmembrane</keyword>
<feature type="domain" description="Kringle" evidence="20">
    <location>
        <begin position="1237"/>
        <end position="1315"/>
    </location>
</feature>
<evidence type="ECO:0000256" key="15">
    <source>
        <dbReference type="SAM" id="Phobius"/>
    </source>
</evidence>
<dbReference type="Gene3D" id="2.60.120.260">
    <property type="entry name" value="Galactose-binding domain-like"/>
    <property type="match status" value="3"/>
</dbReference>
<dbReference type="InterPro" id="IPR000421">
    <property type="entry name" value="FA58C"/>
</dbReference>
<evidence type="ECO:0000256" key="16">
    <source>
        <dbReference type="SAM" id="SignalP"/>
    </source>
</evidence>
<dbReference type="CDD" id="cd00108">
    <property type="entry name" value="KR"/>
    <property type="match status" value="1"/>
</dbReference>
<dbReference type="Gene3D" id="2.60.220.50">
    <property type="match status" value="1"/>
</dbReference>
<dbReference type="PROSITE" id="PS50022">
    <property type="entry name" value="FA58C_3"/>
    <property type="match status" value="1"/>
</dbReference>
<keyword evidence="7" id="KW-0654">Proteoglycan</keyword>
<dbReference type="SMART" id="SM00060">
    <property type="entry name" value="FN3"/>
    <property type="match status" value="1"/>
</dbReference>
<feature type="domain" description="Link" evidence="24">
    <location>
        <begin position="533"/>
        <end position="624"/>
    </location>
</feature>
<dbReference type="InterPro" id="IPR000203">
    <property type="entry name" value="GPS"/>
</dbReference>
<dbReference type="InterPro" id="IPR013783">
    <property type="entry name" value="Ig-like_fold"/>
</dbReference>
<dbReference type="CDD" id="cd00037">
    <property type="entry name" value="CLECT"/>
    <property type="match status" value="2"/>
</dbReference>
<evidence type="ECO:0000256" key="4">
    <source>
        <dbReference type="ARBA" id="ARBA00022692"/>
    </source>
</evidence>